<accession>A0ABR0YN75</accession>
<feature type="compositionally biased region" description="Basic and acidic residues" evidence="3">
    <location>
        <begin position="550"/>
        <end position="561"/>
    </location>
</feature>
<feature type="compositionally biased region" description="Polar residues" evidence="3">
    <location>
        <begin position="1"/>
        <end position="15"/>
    </location>
</feature>
<feature type="region of interest" description="Disordered" evidence="3">
    <location>
        <begin position="1"/>
        <end position="70"/>
    </location>
</feature>
<feature type="domain" description="DUF4200" evidence="4">
    <location>
        <begin position="152"/>
        <end position="270"/>
    </location>
</feature>
<evidence type="ECO:0000259" key="4">
    <source>
        <dbReference type="Pfam" id="PF13863"/>
    </source>
</evidence>
<comment type="caution">
    <text evidence="5">The sequence shown here is derived from an EMBL/GenBank/DDBJ whole genome shotgun (WGS) entry which is preliminary data.</text>
</comment>
<protein>
    <submittedName>
        <fullName evidence="5">Cilia- and flagella-associated protein 100-like isoform X2</fullName>
    </submittedName>
</protein>
<feature type="compositionally biased region" description="Polar residues" evidence="3">
    <location>
        <begin position="289"/>
        <end position="305"/>
    </location>
</feature>
<evidence type="ECO:0000313" key="5">
    <source>
        <dbReference type="EMBL" id="KAK6474056.1"/>
    </source>
</evidence>
<feature type="compositionally biased region" description="Polar residues" evidence="3">
    <location>
        <begin position="43"/>
        <end position="53"/>
    </location>
</feature>
<reference evidence="5 6" key="1">
    <citation type="submission" date="2021-05" db="EMBL/GenBank/DDBJ databases">
        <authorList>
            <person name="Zahm M."/>
            <person name="Klopp C."/>
            <person name="Cabau C."/>
            <person name="Kuhl H."/>
            <person name="Suciu R."/>
            <person name="Ciorpac M."/>
            <person name="Holostenco D."/>
            <person name="Gessner J."/>
            <person name="Wuertz S."/>
            <person name="Hohne C."/>
            <person name="Stock M."/>
            <person name="Gislard M."/>
            <person name="Lluch J."/>
            <person name="Milhes M."/>
            <person name="Lampietro C."/>
            <person name="Lopez Roques C."/>
            <person name="Donnadieu C."/>
            <person name="Du K."/>
            <person name="Schartl M."/>
            <person name="Guiguen Y."/>
        </authorList>
    </citation>
    <scope>NUCLEOTIDE SEQUENCE [LARGE SCALE GENOMIC DNA]</scope>
    <source>
        <strain evidence="5">Hh-F2</strain>
        <tissue evidence="5">Blood</tissue>
    </source>
</reference>
<evidence type="ECO:0000256" key="3">
    <source>
        <dbReference type="SAM" id="MobiDB-lite"/>
    </source>
</evidence>
<dbReference type="EMBL" id="JAHFZB010000026">
    <property type="protein sequence ID" value="KAK6474056.1"/>
    <property type="molecule type" value="Genomic_DNA"/>
</dbReference>
<feature type="region of interest" description="Disordered" evidence="3">
    <location>
        <begin position="278"/>
        <end position="334"/>
    </location>
</feature>
<keyword evidence="1 2" id="KW-0175">Coiled coil</keyword>
<sequence>MSSSTLARSSVTPKTIASGKVSKVRSTSMKSSLPSPVHSSKSGAGTKSVVSEQVDNEANRNPFKVPPDQDIFLLRNKERERKKLEREQERNLKIHEKTTYAGRVNAKRTKIRDLMKEGKEEGAKGGSDDEQASWKLSMTKGCHIEKESINEFISRKRQMFLLQYSLAVKRDEMCKLDEMAIAEERKLEKAEQYLEEDATMFDAFLKENDKNSVEAIKIAELETKVKLEKVAEIKRISTKLMGLKSEISKLEEILKEYMTYKDFLMKLSPKEWREEYEAKQRKAKKAEKSQVSPTKTEGRPSSTEMQGRKESIMKAQGIRKSSLEPSQMEDMQESSSDCDEEPELYFMDPQQLLDILIELEEQNLSLIQNSQETEETLEEFKQTMATTKQKMDHETDTLKQQVDMLQYTINRETERAAELELKARVFSFGQFKTEDQDEMMDSISKKVEEVYRASIGQNNANLSTLLMLTAIENRLEELFENIEMVPREKVQVAERAKEKERRIRNREEKMKLQKQHQEERLRKALQRSQADIKKTTGKKLVYRSQPPVIKQKEDKNQEITNREKEEQIYFFT</sequence>
<name>A0ABR0YN75_HUSHU</name>
<dbReference type="Proteomes" id="UP001369086">
    <property type="component" value="Unassembled WGS sequence"/>
</dbReference>
<gene>
    <name evidence="5" type="ORF">HHUSO_G26202</name>
</gene>
<dbReference type="Pfam" id="PF13863">
    <property type="entry name" value="DUF4200"/>
    <property type="match status" value="1"/>
</dbReference>
<dbReference type="PANTHER" id="PTHR21683:SF3">
    <property type="entry name" value="CILIA AND FLAGELLA ASSOCIATED PROTEIN 100"/>
    <property type="match status" value="1"/>
</dbReference>
<dbReference type="InterPro" id="IPR025252">
    <property type="entry name" value="DUF4200"/>
</dbReference>
<evidence type="ECO:0000256" key="2">
    <source>
        <dbReference type="SAM" id="Coils"/>
    </source>
</evidence>
<dbReference type="InterPro" id="IPR051147">
    <property type="entry name" value="CFAP_domain-containing"/>
</dbReference>
<feature type="region of interest" description="Disordered" evidence="3">
    <location>
        <begin position="506"/>
        <end position="561"/>
    </location>
</feature>
<feature type="compositionally biased region" description="Low complexity" evidence="3">
    <location>
        <begin position="28"/>
        <end position="42"/>
    </location>
</feature>
<evidence type="ECO:0000313" key="6">
    <source>
        <dbReference type="Proteomes" id="UP001369086"/>
    </source>
</evidence>
<keyword evidence="6" id="KW-1185">Reference proteome</keyword>
<feature type="compositionally biased region" description="Basic and acidic residues" evidence="3">
    <location>
        <begin position="506"/>
        <end position="522"/>
    </location>
</feature>
<dbReference type="PANTHER" id="PTHR21683">
    <property type="entry name" value="COILED-COIL DOMAIN-CONTAINING PROTEIN 42 LIKE-2-LIKE-RELATED"/>
    <property type="match status" value="1"/>
</dbReference>
<feature type="coiled-coil region" evidence="2">
    <location>
        <begin position="356"/>
        <end position="422"/>
    </location>
</feature>
<organism evidence="5 6">
    <name type="scientific">Huso huso</name>
    <name type="common">Beluga</name>
    <name type="synonym">Acipenser huso</name>
    <dbReference type="NCBI Taxonomy" id="61971"/>
    <lineage>
        <taxon>Eukaryota</taxon>
        <taxon>Metazoa</taxon>
        <taxon>Chordata</taxon>
        <taxon>Craniata</taxon>
        <taxon>Vertebrata</taxon>
        <taxon>Euteleostomi</taxon>
        <taxon>Actinopterygii</taxon>
        <taxon>Chondrostei</taxon>
        <taxon>Acipenseriformes</taxon>
        <taxon>Acipenseridae</taxon>
        <taxon>Huso</taxon>
    </lineage>
</organism>
<proteinExistence type="predicted"/>
<evidence type="ECO:0000256" key="1">
    <source>
        <dbReference type="ARBA" id="ARBA00023054"/>
    </source>
</evidence>